<accession>A0AAD6YQ17</accession>
<gene>
    <name evidence="2" type="ORF">GGX14DRAFT_556638</name>
</gene>
<dbReference type="InterPro" id="IPR052455">
    <property type="entry name" value="Tricalbin_domain"/>
</dbReference>
<protein>
    <recommendedName>
        <fullName evidence="1">C2 domain-containing protein</fullName>
    </recommendedName>
</protein>
<keyword evidence="3" id="KW-1185">Reference proteome</keyword>
<proteinExistence type="predicted"/>
<dbReference type="Pfam" id="PF00168">
    <property type="entry name" value="C2"/>
    <property type="match status" value="2"/>
</dbReference>
<dbReference type="PANTHER" id="PTHR46980">
    <property type="entry name" value="TRICALBIN-1-RELATED"/>
    <property type="match status" value="1"/>
</dbReference>
<reference evidence="2" key="1">
    <citation type="submission" date="2023-03" db="EMBL/GenBank/DDBJ databases">
        <title>Massive genome expansion in bonnet fungi (Mycena s.s.) driven by repeated elements and novel gene families across ecological guilds.</title>
        <authorList>
            <consortium name="Lawrence Berkeley National Laboratory"/>
            <person name="Harder C.B."/>
            <person name="Miyauchi S."/>
            <person name="Viragh M."/>
            <person name="Kuo A."/>
            <person name="Thoen E."/>
            <person name="Andreopoulos B."/>
            <person name="Lu D."/>
            <person name="Skrede I."/>
            <person name="Drula E."/>
            <person name="Henrissat B."/>
            <person name="Morin E."/>
            <person name="Kohler A."/>
            <person name="Barry K."/>
            <person name="LaButti K."/>
            <person name="Morin E."/>
            <person name="Salamov A."/>
            <person name="Lipzen A."/>
            <person name="Mereny Z."/>
            <person name="Hegedus B."/>
            <person name="Baldrian P."/>
            <person name="Stursova M."/>
            <person name="Weitz H."/>
            <person name="Taylor A."/>
            <person name="Grigoriev I.V."/>
            <person name="Nagy L.G."/>
            <person name="Martin F."/>
            <person name="Kauserud H."/>
        </authorList>
    </citation>
    <scope>NUCLEOTIDE SEQUENCE</scope>
    <source>
        <strain evidence="2">9144</strain>
    </source>
</reference>
<dbReference type="PANTHER" id="PTHR46980:SF2">
    <property type="entry name" value="TRICALBIN-1-RELATED"/>
    <property type="match status" value="1"/>
</dbReference>
<dbReference type="Gene3D" id="2.60.40.150">
    <property type="entry name" value="C2 domain"/>
    <property type="match status" value="2"/>
</dbReference>
<feature type="domain" description="C2" evidence="1">
    <location>
        <begin position="166"/>
        <end position="250"/>
    </location>
</feature>
<evidence type="ECO:0000259" key="1">
    <source>
        <dbReference type="Pfam" id="PF00168"/>
    </source>
</evidence>
<comment type="caution">
    <text evidence="2">The sequence shown here is derived from an EMBL/GenBank/DDBJ whole genome shotgun (WGS) entry which is preliminary data.</text>
</comment>
<dbReference type="Proteomes" id="UP001219525">
    <property type="component" value="Unassembled WGS sequence"/>
</dbReference>
<organism evidence="2 3">
    <name type="scientific">Mycena pura</name>
    <dbReference type="NCBI Taxonomy" id="153505"/>
    <lineage>
        <taxon>Eukaryota</taxon>
        <taxon>Fungi</taxon>
        <taxon>Dikarya</taxon>
        <taxon>Basidiomycota</taxon>
        <taxon>Agaricomycotina</taxon>
        <taxon>Agaricomycetes</taxon>
        <taxon>Agaricomycetidae</taxon>
        <taxon>Agaricales</taxon>
        <taxon>Marasmiineae</taxon>
        <taxon>Mycenaceae</taxon>
        <taxon>Mycena</taxon>
    </lineage>
</organism>
<dbReference type="InterPro" id="IPR000008">
    <property type="entry name" value="C2_dom"/>
</dbReference>
<name>A0AAD6YQ17_9AGAR</name>
<evidence type="ECO:0000313" key="2">
    <source>
        <dbReference type="EMBL" id="KAJ7225894.1"/>
    </source>
</evidence>
<evidence type="ECO:0000313" key="3">
    <source>
        <dbReference type="Proteomes" id="UP001219525"/>
    </source>
</evidence>
<dbReference type="EMBL" id="JARJCW010000004">
    <property type="protein sequence ID" value="KAJ7225894.1"/>
    <property type="molecule type" value="Genomic_DNA"/>
</dbReference>
<feature type="domain" description="C2" evidence="1">
    <location>
        <begin position="38"/>
        <end position="124"/>
    </location>
</feature>
<dbReference type="InterPro" id="IPR035892">
    <property type="entry name" value="C2_domain_sf"/>
</dbReference>
<dbReference type="AlphaFoldDB" id="A0AAD6YQ17"/>
<dbReference type="SUPFAM" id="SSF49562">
    <property type="entry name" value="C2 domain (Calcium/lipid-binding domain, CaLB)"/>
    <property type="match status" value="2"/>
</dbReference>
<sequence length="288" mass="32278">MPSTPDDPALLNLQDEPQIAQDPFETMGVVKVIIQSAHIDTRNEWWWSRPPNPFVVVQVDVARATTSTQAATYDPSWLTQAFCLLVKSPKEDVKMMVYNSHRHRKYRSLLGAASFSMSNLTESRMSLDVQLSLLKARRRAGDLSCSFFYYPISMSSEIDAGIGIARLTVHWAEELQQVSIKPMAQIRLGWDAPPIHVTPRRKNAVWESTHEFLCFNMTTCVVYIDVVDPGPKLDDPLIGHVCICLMDLVEATKAKRGRWALSGCSTGKLVASAQWRKLSDQASDTIGL</sequence>